<sequence>MNKRLQYVADSHHLPAFRWTRDHASRCVPSPATTIPAFARRQCADRLPDLDIWDMWPVEDTDGHAHTFAQGHLWFALAAPVLLDPEDRHAIARIHLLLEAADGSGWIDHGPAFPEGHTPGSREWSGSALYDAEQQRVLCWFTAAGRRGEAAPSFEQRLFFSQGTLIWHADRPAIKDWSAPEEAVAADGALYLRVQGSEGGAGTIKAFRDPCCFRDPLSGEHYLLFTASKAGSTSPWNGLIGVAQSSDGPLGPWRLLSPLVDADGLNNELERPHMRQIDGRYYLFWSTQRKVFAADGPQGPTGLYGLVGASPLGPFRPINGGALIAGNPEEAPWQAYSWWVLSDGRVTSFADLPGIAPDAVPLDAAGRRKAFGGSPAPWLTLRLSDDIGRI</sequence>
<dbReference type="GO" id="GO:0046872">
    <property type="term" value="F:metal ion binding"/>
    <property type="evidence" value="ECO:0007669"/>
    <property type="project" value="UniProtKB-KW"/>
</dbReference>
<evidence type="ECO:0000313" key="7">
    <source>
        <dbReference type="Proteomes" id="UP000548867"/>
    </source>
</evidence>
<feature type="binding site" evidence="2">
    <location>
        <position position="53"/>
    </location>
    <ligand>
        <name>substrate</name>
    </ligand>
</feature>
<dbReference type="AlphaFoldDB" id="A0A7W6CFP1"/>
<name>A0A7W6CFP1_9SPHN</name>
<keyword evidence="6" id="KW-0808">Transferase</keyword>
<evidence type="ECO:0000256" key="4">
    <source>
        <dbReference type="PIRSR" id="PIRSR603469-4"/>
    </source>
</evidence>
<dbReference type="GO" id="GO:0009758">
    <property type="term" value="P:carbohydrate utilization"/>
    <property type="evidence" value="ECO:0007669"/>
    <property type="project" value="InterPro"/>
</dbReference>
<protein>
    <submittedName>
        <fullName evidence="6">Levansucrase</fullName>
        <ecNumber evidence="6">2.4.1.10</ecNumber>
    </submittedName>
</protein>
<feature type="binding site" evidence="3">
    <location>
        <position position="209"/>
    </location>
    <ligand>
        <name>Ca(2+)</name>
        <dbReference type="ChEBI" id="CHEBI:29108"/>
        <label>1</label>
    </ligand>
</feature>
<evidence type="ECO:0000256" key="1">
    <source>
        <dbReference type="ARBA" id="ARBA00006775"/>
    </source>
</evidence>
<dbReference type="RefSeq" id="WP_183626145.1">
    <property type="nucleotide sequence ID" value="NZ_JACIDX010000009.1"/>
</dbReference>
<evidence type="ECO:0000256" key="2">
    <source>
        <dbReference type="PIRSR" id="PIRSR603469-2"/>
    </source>
</evidence>
<evidence type="ECO:0000256" key="3">
    <source>
        <dbReference type="PIRSR" id="PIRSR603469-3"/>
    </source>
</evidence>
<dbReference type="Gene3D" id="2.115.10.20">
    <property type="entry name" value="Glycosyl hydrolase domain, family 43"/>
    <property type="match status" value="1"/>
</dbReference>
<feature type="site" description="Transition state stabilizer" evidence="4">
    <location>
        <position position="209"/>
    </location>
</feature>
<keyword evidence="6" id="KW-0328">Glycosyltransferase</keyword>
<dbReference type="Pfam" id="PF02435">
    <property type="entry name" value="Glyco_hydro_68"/>
    <property type="match status" value="2"/>
</dbReference>
<proteinExistence type="inferred from homology"/>
<keyword evidence="3" id="KW-0479">Metal-binding</keyword>
<dbReference type="InterPro" id="IPR003469">
    <property type="entry name" value="Glyco_hydro_68"/>
</dbReference>
<organism evidence="6 7">
    <name type="scientific">Novosphingobium sediminicola</name>
    <dbReference type="NCBI Taxonomy" id="563162"/>
    <lineage>
        <taxon>Bacteria</taxon>
        <taxon>Pseudomonadati</taxon>
        <taxon>Pseudomonadota</taxon>
        <taxon>Alphaproteobacteria</taxon>
        <taxon>Sphingomonadales</taxon>
        <taxon>Sphingomonadaceae</taxon>
        <taxon>Novosphingobium</taxon>
    </lineage>
</organism>
<dbReference type="EC" id="2.4.1.10" evidence="6"/>
<dbReference type="CDD" id="cd08997">
    <property type="entry name" value="GH68"/>
    <property type="match status" value="1"/>
</dbReference>
<evidence type="ECO:0000256" key="5">
    <source>
        <dbReference type="RuleBase" id="RU361220"/>
    </source>
</evidence>
<reference evidence="6 7" key="1">
    <citation type="submission" date="2020-08" db="EMBL/GenBank/DDBJ databases">
        <title>Genomic Encyclopedia of Type Strains, Phase IV (KMG-IV): sequencing the most valuable type-strain genomes for metagenomic binning, comparative biology and taxonomic classification.</title>
        <authorList>
            <person name="Goeker M."/>
        </authorList>
    </citation>
    <scope>NUCLEOTIDE SEQUENCE [LARGE SCALE GENOMIC DNA]</scope>
    <source>
        <strain evidence="6 7">DSM 27057</strain>
    </source>
</reference>
<comment type="cofactor">
    <cofactor evidence="3">
        <name>Ca(2+)</name>
        <dbReference type="ChEBI" id="CHEBI:29108"/>
    </cofactor>
</comment>
<keyword evidence="7" id="KW-1185">Reference proteome</keyword>
<feature type="binding site" evidence="2">
    <location>
        <begin position="214"/>
        <end position="215"/>
    </location>
    <ligand>
        <name>substrate</name>
    </ligand>
</feature>
<comment type="similarity">
    <text evidence="1 5">Belongs to the glycosyl hydrolase 68 family.</text>
</comment>
<dbReference type="EMBL" id="JACIDX010000009">
    <property type="protein sequence ID" value="MBB3955666.1"/>
    <property type="molecule type" value="Genomic_DNA"/>
</dbReference>
<dbReference type="GO" id="GO:0050053">
    <property type="term" value="F:levansucrase activity"/>
    <property type="evidence" value="ECO:0007669"/>
    <property type="project" value="UniProtKB-EC"/>
</dbReference>
<dbReference type="Proteomes" id="UP000548867">
    <property type="component" value="Unassembled WGS sequence"/>
</dbReference>
<feature type="binding site" evidence="2">
    <location>
        <position position="125"/>
    </location>
    <ligand>
        <name>substrate</name>
    </ligand>
</feature>
<dbReference type="SUPFAM" id="SSF75005">
    <property type="entry name" value="Arabinanase/levansucrase/invertase"/>
    <property type="match status" value="1"/>
</dbReference>
<accession>A0A7W6CFP1</accession>
<keyword evidence="3" id="KW-0106">Calcium</keyword>
<evidence type="ECO:0000313" key="6">
    <source>
        <dbReference type="EMBL" id="MBB3955666.1"/>
    </source>
</evidence>
<dbReference type="InterPro" id="IPR023296">
    <property type="entry name" value="Glyco_hydro_beta-prop_sf"/>
</dbReference>
<gene>
    <name evidence="6" type="ORF">GGR38_002622</name>
</gene>
<comment type="caution">
    <text evidence="6">The sequence shown here is derived from an EMBL/GenBank/DDBJ whole genome shotgun (WGS) entry which is preliminary data.</text>
</comment>